<gene>
    <name evidence="2" type="ORF">BJP25_28290</name>
</gene>
<dbReference type="AlphaFoldDB" id="A0A1Q9LER8"/>
<dbReference type="InterPro" id="IPR000182">
    <property type="entry name" value="GNAT_dom"/>
</dbReference>
<evidence type="ECO:0000313" key="2">
    <source>
        <dbReference type="EMBL" id="OLR90532.1"/>
    </source>
</evidence>
<dbReference type="CDD" id="cd04301">
    <property type="entry name" value="NAT_SF"/>
    <property type="match status" value="1"/>
</dbReference>
<dbReference type="Pfam" id="PF13302">
    <property type="entry name" value="Acetyltransf_3"/>
    <property type="match status" value="1"/>
</dbReference>
<dbReference type="GO" id="GO:1990189">
    <property type="term" value="F:protein N-terminal-serine acetyltransferase activity"/>
    <property type="evidence" value="ECO:0007669"/>
    <property type="project" value="TreeGrafter"/>
</dbReference>
<dbReference type="GO" id="GO:0008999">
    <property type="term" value="F:protein-N-terminal-alanine acetyltransferase activity"/>
    <property type="evidence" value="ECO:0007669"/>
    <property type="project" value="TreeGrafter"/>
</dbReference>
<sequence>MLRPAFPIKTRRLVLRPFAAGDLDAVLDYQGREDVARYLLWGPLDREAARKRLLDQATRTELVAEGDRLSLACELDGLVIGDVVLFYSSVEHRGVEIGWVFHPDHHGRGYATEAATELLRLAFDELGAHRVTARLDADNAASAALCERLGMRREALFVKNEVVRGRWTSEAVYALLDEEWAGRQAPPG</sequence>
<dbReference type="Proteomes" id="UP000186040">
    <property type="component" value="Unassembled WGS sequence"/>
</dbReference>
<dbReference type="PANTHER" id="PTHR43441:SF11">
    <property type="entry name" value="RIBOSOMAL-PROTEIN-SERINE ACETYLTRANSFERASE"/>
    <property type="match status" value="1"/>
</dbReference>
<dbReference type="PANTHER" id="PTHR43441">
    <property type="entry name" value="RIBOSOMAL-PROTEIN-SERINE ACETYLTRANSFERASE"/>
    <property type="match status" value="1"/>
</dbReference>
<dbReference type="SUPFAM" id="SSF55729">
    <property type="entry name" value="Acyl-CoA N-acyltransferases (Nat)"/>
    <property type="match status" value="1"/>
</dbReference>
<dbReference type="GO" id="GO:0005737">
    <property type="term" value="C:cytoplasm"/>
    <property type="evidence" value="ECO:0007669"/>
    <property type="project" value="TreeGrafter"/>
</dbReference>
<feature type="domain" description="N-acetyltransferase" evidence="1">
    <location>
        <begin position="13"/>
        <end position="179"/>
    </location>
</feature>
<dbReference type="InterPro" id="IPR016181">
    <property type="entry name" value="Acyl_CoA_acyltransferase"/>
</dbReference>
<comment type="caution">
    <text evidence="2">The sequence shown here is derived from an EMBL/GenBank/DDBJ whole genome shotgun (WGS) entry which is preliminary data.</text>
</comment>
<dbReference type="OrthoDB" id="9132139at2"/>
<reference evidence="2 3" key="1">
    <citation type="submission" date="2016-10" db="EMBL/GenBank/DDBJ databases">
        <title>The Draft Genome Sequence of Actinokineospora bangkokensis 44EHWT reveals the biosynthetic pathway of antifungal compounds Thailandins with unusual extender unit butylmalonyl-CoA.</title>
        <authorList>
            <person name="Greule A."/>
            <person name="Intra B."/>
            <person name="Flemming S."/>
            <person name="Rommel M.G."/>
            <person name="Panbangred W."/>
            <person name="Bechthold A."/>
        </authorList>
    </citation>
    <scope>NUCLEOTIDE SEQUENCE [LARGE SCALE GENOMIC DNA]</scope>
    <source>
        <strain evidence="2 3">44EHW</strain>
    </source>
</reference>
<dbReference type="PROSITE" id="PS51186">
    <property type="entry name" value="GNAT"/>
    <property type="match status" value="1"/>
</dbReference>
<keyword evidence="2" id="KW-0808">Transferase</keyword>
<dbReference type="EMBL" id="MKQR01000026">
    <property type="protein sequence ID" value="OLR90532.1"/>
    <property type="molecule type" value="Genomic_DNA"/>
</dbReference>
<evidence type="ECO:0000259" key="1">
    <source>
        <dbReference type="PROSITE" id="PS51186"/>
    </source>
</evidence>
<dbReference type="RefSeq" id="WP_075977206.1">
    <property type="nucleotide sequence ID" value="NZ_MKQR01000026.1"/>
</dbReference>
<dbReference type="InterPro" id="IPR051908">
    <property type="entry name" value="Ribosomal_N-acetyltransferase"/>
</dbReference>
<name>A0A1Q9LER8_9PSEU</name>
<accession>A0A1Q9LER8</accession>
<dbReference type="STRING" id="1193682.BJP25_28290"/>
<protein>
    <submittedName>
        <fullName evidence="2">GNAT family N-acetyltransferase</fullName>
    </submittedName>
</protein>
<proteinExistence type="predicted"/>
<dbReference type="Gene3D" id="3.40.630.30">
    <property type="match status" value="1"/>
</dbReference>
<keyword evidence="3" id="KW-1185">Reference proteome</keyword>
<organism evidence="2 3">
    <name type="scientific">Actinokineospora bangkokensis</name>
    <dbReference type="NCBI Taxonomy" id="1193682"/>
    <lineage>
        <taxon>Bacteria</taxon>
        <taxon>Bacillati</taxon>
        <taxon>Actinomycetota</taxon>
        <taxon>Actinomycetes</taxon>
        <taxon>Pseudonocardiales</taxon>
        <taxon>Pseudonocardiaceae</taxon>
        <taxon>Actinokineospora</taxon>
    </lineage>
</organism>
<evidence type="ECO:0000313" key="3">
    <source>
        <dbReference type="Proteomes" id="UP000186040"/>
    </source>
</evidence>